<dbReference type="Proteomes" id="UP000054560">
    <property type="component" value="Unassembled WGS sequence"/>
</dbReference>
<feature type="non-terminal residue" evidence="2">
    <location>
        <position position="1"/>
    </location>
</feature>
<organism evidence="2 3">
    <name type="scientific">Sphaeroforma arctica JP610</name>
    <dbReference type="NCBI Taxonomy" id="667725"/>
    <lineage>
        <taxon>Eukaryota</taxon>
        <taxon>Ichthyosporea</taxon>
        <taxon>Ichthyophonida</taxon>
        <taxon>Sphaeroforma</taxon>
    </lineage>
</organism>
<proteinExistence type="predicted"/>
<keyword evidence="3" id="KW-1185">Reference proteome</keyword>
<dbReference type="EMBL" id="KQ242640">
    <property type="protein sequence ID" value="KNC77764.1"/>
    <property type="molecule type" value="Genomic_DNA"/>
</dbReference>
<dbReference type="RefSeq" id="XP_014151666.1">
    <property type="nucleotide sequence ID" value="XM_014296191.1"/>
</dbReference>
<evidence type="ECO:0000313" key="3">
    <source>
        <dbReference type="Proteomes" id="UP000054560"/>
    </source>
</evidence>
<reference evidence="2 3" key="1">
    <citation type="submission" date="2011-02" db="EMBL/GenBank/DDBJ databases">
        <title>The Genome Sequence of Sphaeroforma arctica JP610.</title>
        <authorList>
            <consortium name="The Broad Institute Genome Sequencing Platform"/>
            <person name="Russ C."/>
            <person name="Cuomo C."/>
            <person name="Young S.K."/>
            <person name="Zeng Q."/>
            <person name="Gargeya S."/>
            <person name="Alvarado L."/>
            <person name="Berlin A."/>
            <person name="Chapman S.B."/>
            <person name="Chen Z."/>
            <person name="Freedman E."/>
            <person name="Gellesch M."/>
            <person name="Goldberg J."/>
            <person name="Griggs A."/>
            <person name="Gujja S."/>
            <person name="Heilman E."/>
            <person name="Heiman D."/>
            <person name="Howarth C."/>
            <person name="Mehta T."/>
            <person name="Neiman D."/>
            <person name="Pearson M."/>
            <person name="Roberts A."/>
            <person name="Saif S."/>
            <person name="Shea T."/>
            <person name="Shenoy N."/>
            <person name="Sisk P."/>
            <person name="Stolte C."/>
            <person name="Sykes S."/>
            <person name="White J."/>
            <person name="Yandava C."/>
            <person name="Burger G."/>
            <person name="Gray M.W."/>
            <person name="Holland P.W.H."/>
            <person name="King N."/>
            <person name="Lang F.B.F."/>
            <person name="Roger A.J."/>
            <person name="Ruiz-Trillo I."/>
            <person name="Haas B."/>
            <person name="Nusbaum C."/>
            <person name="Birren B."/>
        </authorList>
    </citation>
    <scope>NUCLEOTIDE SEQUENCE [LARGE SCALE GENOMIC DNA]</scope>
    <source>
        <strain evidence="2 3">JP610</strain>
    </source>
</reference>
<evidence type="ECO:0000313" key="2">
    <source>
        <dbReference type="EMBL" id="KNC77764.1"/>
    </source>
</evidence>
<protein>
    <submittedName>
        <fullName evidence="2">Uncharacterized protein</fullName>
    </submittedName>
</protein>
<accession>A0A0L0FLV9</accession>
<gene>
    <name evidence="2" type="ORF">SARC_09785</name>
</gene>
<dbReference type="GeneID" id="25910289"/>
<dbReference type="AlphaFoldDB" id="A0A0L0FLV9"/>
<feature type="region of interest" description="Disordered" evidence="1">
    <location>
        <begin position="157"/>
        <end position="176"/>
    </location>
</feature>
<name>A0A0L0FLV9_9EUKA</name>
<evidence type="ECO:0000256" key="1">
    <source>
        <dbReference type="SAM" id="MobiDB-lite"/>
    </source>
</evidence>
<sequence>VLCAGNLYERAVSSAEGGKVAWSLQGRCIAVLRVSGETVSVGFEPETGTELNYDDVDSFYGQIEKDTYEWVPNATATFERIPYDKREEKLGDLLDNTDTMTMFYEMGNKKNRDNAFGLEFESANEGISLEMFEAVVALLMWCDAGAVALADIGLSSESDPEEAAEERKQIKKKQSSDLNVKLRSIVLCDD</sequence>